<gene>
    <name evidence="6" type="ORF">ELQ92_10820</name>
</gene>
<proteinExistence type="predicted"/>
<dbReference type="Gene3D" id="3.40.366.10">
    <property type="entry name" value="Malonyl-Coenzyme A Acyl Carrier Protein, domain 2"/>
    <property type="match status" value="1"/>
</dbReference>
<accession>A0A3S5CK95</accession>
<dbReference type="InterPro" id="IPR001227">
    <property type="entry name" value="Ac_transferase_dom_sf"/>
</dbReference>
<dbReference type="PANTHER" id="PTHR42681:SF1">
    <property type="entry name" value="MALONYL-COA-ACYL CARRIER PROTEIN TRANSACYLASE, MITOCHONDRIAL"/>
    <property type="match status" value="1"/>
</dbReference>
<dbReference type="InterPro" id="IPR016035">
    <property type="entry name" value="Acyl_Trfase/lysoPLipase"/>
</dbReference>
<dbReference type="GO" id="GO:0005829">
    <property type="term" value="C:cytosol"/>
    <property type="evidence" value="ECO:0007669"/>
    <property type="project" value="TreeGrafter"/>
</dbReference>
<evidence type="ECO:0000313" key="6">
    <source>
        <dbReference type="EMBL" id="RWZ61471.1"/>
    </source>
</evidence>
<dbReference type="Pfam" id="PF00698">
    <property type="entry name" value="Acyl_transf_1"/>
    <property type="match status" value="1"/>
</dbReference>
<dbReference type="InterPro" id="IPR014043">
    <property type="entry name" value="Acyl_transferase_dom"/>
</dbReference>
<dbReference type="InterPro" id="IPR016036">
    <property type="entry name" value="Malonyl_transacylase_ACP-bd"/>
</dbReference>
<dbReference type="SUPFAM" id="SSF52151">
    <property type="entry name" value="FabD/lysophospholipase-like"/>
    <property type="match status" value="1"/>
</dbReference>
<dbReference type="GO" id="GO:0006633">
    <property type="term" value="P:fatty acid biosynthetic process"/>
    <property type="evidence" value="ECO:0007669"/>
    <property type="project" value="TreeGrafter"/>
</dbReference>
<reference evidence="6 7" key="1">
    <citation type="submission" date="2018-12" db="EMBL/GenBank/DDBJ databases">
        <authorList>
            <person name="Li F."/>
        </authorList>
    </citation>
    <scope>NUCLEOTIDE SEQUENCE [LARGE SCALE GENOMIC DNA]</scope>
    <source>
        <strain evidence="6 7">8H24J-4-2</strain>
    </source>
</reference>
<keyword evidence="7" id="KW-1185">Reference proteome</keyword>
<dbReference type="GO" id="GO:0004314">
    <property type="term" value="F:[acyl-carrier-protein] S-malonyltransferase activity"/>
    <property type="evidence" value="ECO:0007669"/>
    <property type="project" value="UniProtKB-EC"/>
</dbReference>
<dbReference type="PANTHER" id="PTHR42681">
    <property type="entry name" value="MALONYL-COA-ACYL CARRIER PROTEIN TRANSACYLASE, MITOCHONDRIAL"/>
    <property type="match status" value="1"/>
</dbReference>
<keyword evidence="3" id="KW-0012">Acyltransferase</keyword>
<evidence type="ECO:0000259" key="5">
    <source>
        <dbReference type="SMART" id="SM00827"/>
    </source>
</evidence>
<dbReference type="EMBL" id="RZNC01000003">
    <property type="protein sequence ID" value="RWZ61471.1"/>
    <property type="molecule type" value="Genomic_DNA"/>
</dbReference>
<dbReference type="Proteomes" id="UP000288603">
    <property type="component" value="Unassembled WGS sequence"/>
</dbReference>
<evidence type="ECO:0000256" key="4">
    <source>
        <dbReference type="ARBA" id="ARBA00048462"/>
    </source>
</evidence>
<protein>
    <recommendedName>
        <fullName evidence="1">[acyl-carrier-protein] S-malonyltransferase</fullName>
        <ecNumber evidence="1">2.3.1.39</ecNumber>
    </recommendedName>
</protein>
<sequence>MIILACPGQGSQTPGFLSPWLDLDGVPELLAGFSDAAGIDIVRHGTESDADVIRDTAIAQPLIVAAGLVTAHALAARGALAGIGGVAGHSVGEFTAAAISGVVDDATALHLVRTRAVAMARAAGEESTGMSAVLGGETADVEAAAEAAGLSPANYNGGGQIVMAGPVDALSAFAAEPPAGTRVIPLQVAGAFHTRFMESARADLAAAVADVSAADPTVPLWTNNDGSRVESGSRFLDLLVTQVSSPVRWDACMAAFAAAGATGLVEVAPAGALTGLARRGLKGLPTVAVKTPDDLQAAADLIAA</sequence>
<comment type="caution">
    <text evidence="6">The sequence shown here is derived from an EMBL/GenBank/DDBJ whole genome shotgun (WGS) entry which is preliminary data.</text>
</comment>
<name>A0A3S5CK95_9MICO</name>
<evidence type="ECO:0000256" key="1">
    <source>
        <dbReference type="ARBA" id="ARBA00013258"/>
    </source>
</evidence>
<keyword evidence="2 6" id="KW-0808">Transferase</keyword>
<evidence type="ECO:0000256" key="3">
    <source>
        <dbReference type="ARBA" id="ARBA00023315"/>
    </source>
</evidence>
<dbReference type="EC" id="2.3.1.39" evidence="1"/>
<dbReference type="AlphaFoldDB" id="A0A3S5CK95"/>
<comment type="catalytic activity">
    <reaction evidence="4">
        <text>holo-[ACP] + malonyl-CoA = malonyl-[ACP] + CoA</text>
        <dbReference type="Rhea" id="RHEA:41792"/>
        <dbReference type="Rhea" id="RHEA-COMP:9623"/>
        <dbReference type="Rhea" id="RHEA-COMP:9685"/>
        <dbReference type="ChEBI" id="CHEBI:57287"/>
        <dbReference type="ChEBI" id="CHEBI:57384"/>
        <dbReference type="ChEBI" id="CHEBI:64479"/>
        <dbReference type="ChEBI" id="CHEBI:78449"/>
        <dbReference type="EC" id="2.3.1.39"/>
    </reaction>
</comment>
<evidence type="ECO:0000256" key="2">
    <source>
        <dbReference type="ARBA" id="ARBA00022679"/>
    </source>
</evidence>
<dbReference type="SMART" id="SM00827">
    <property type="entry name" value="PKS_AT"/>
    <property type="match status" value="1"/>
</dbReference>
<dbReference type="RefSeq" id="WP_128498960.1">
    <property type="nucleotide sequence ID" value="NZ_RZNC01000003.1"/>
</dbReference>
<dbReference type="OrthoDB" id="3248271at2"/>
<feature type="domain" description="Malonyl-CoA:ACP transacylase (MAT)" evidence="5">
    <location>
        <begin position="5"/>
        <end position="304"/>
    </location>
</feature>
<evidence type="ECO:0000313" key="7">
    <source>
        <dbReference type="Proteomes" id="UP000288603"/>
    </source>
</evidence>
<dbReference type="Gene3D" id="3.30.70.250">
    <property type="entry name" value="Malonyl-CoA ACP transacylase, ACP-binding"/>
    <property type="match status" value="1"/>
</dbReference>
<dbReference type="InterPro" id="IPR050858">
    <property type="entry name" value="Mal-CoA-ACP_Trans/PKS_FabD"/>
</dbReference>
<dbReference type="SUPFAM" id="SSF55048">
    <property type="entry name" value="Probable ACP-binding domain of malonyl-CoA ACP transacylase"/>
    <property type="match status" value="1"/>
</dbReference>
<organism evidence="6 7">
    <name type="scientific">Labedella populi</name>
    <dbReference type="NCBI Taxonomy" id="2498850"/>
    <lineage>
        <taxon>Bacteria</taxon>
        <taxon>Bacillati</taxon>
        <taxon>Actinomycetota</taxon>
        <taxon>Actinomycetes</taxon>
        <taxon>Micrococcales</taxon>
        <taxon>Microbacteriaceae</taxon>
        <taxon>Labedella</taxon>
    </lineage>
</organism>